<dbReference type="InterPro" id="IPR036291">
    <property type="entry name" value="NAD(P)-bd_dom_sf"/>
</dbReference>
<evidence type="ECO:0000256" key="2">
    <source>
        <dbReference type="ARBA" id="ARBA00022857"/>
    </source>
</evidence>
<evidence type="ECO:0000256" key="1">
    <source>
        <dbReference type="ARBA" id="ARBA00006484"/>
    </source>
</evidence>
<dbReference type="InterPro" id="IPR020904">
    <property type="entry name" value="Sc_DH/Rdtase_CS"/>
</dbReference>
<organism evidence="5 6">
    <name type="scientific">Rhizoctonia solani</name>
    <dbReference type="NCBI Taxonomy" id="456999"/>
    <lineage>
        <taxon>Eukaryota</taxon>
        <taxon>Fungi</taxon>
        <taxon>Dikarya</taxon>
        <taxon>Basidiomycota</taxon>
        <taxon>Agaricomycotina</taxon>
        <taxon>Agaricomycetes</taxon>
        <taxon>Cantharellales</taxon>
        <taxon>Ceratobasidiaceae</taxon>
        <taxon>Rhizoctonia</taxon>
    </lineage>
</organism>
<protein>
    <submittedName>
        <fullName evidence="5">Enoyl-(Acyl carrier protein) reductase</fullName>
    </submittedName>
</protein>
<dbReference type="RefSeq" id="XP_043181835.1">
    <property type="nucleotide sequence ID" value="XM_043326403.1"/>
</dbReference>
<comment type="similarity">
    <text evidence="1 4">Belongs to the short-chain dehydrogenases/reductases (SDR) family.</text>
</comment>
<proteinExistence type="inferred from homology"/>
<dbReference type="GO" id="GO:0016616">
    <property type="term" value="F:oxidoreductase activity, acting on the CH-OH group of donors, NAD or NADP as acceptor"/>
    <property type="evidence" value="ECO:0007669"/>
    <property type="project" value="TreeGrafter"/>
</dbReference>
<dbReference type="InterPro" id="IPR002347">
    <property type="entry name" value="SDR_fam"/>
</dbReference>
<evidence type="ECO:0000256" key="3">
    <source>
        <dbReference type="ARBA" id="ARBA00023002"/>
    </source>
</evidence>
<gene>
    <name evidence="5" type="ORF">RhiXN_06587</name>
</gene>
<dbReference type="GeneID" id="67028866"/>
<dbReference type="KEGG" id="rsx:RhiXN_06587"/>
<name>A0A8H8SYQ9_9AGAM</name>
<dbReference type="EMBL" id="CP059664">
    <property type="protein sequence ID" value="QRW21598.1"/>
    <property type="molecule type" value="Genomic_DNA"/>
</dbReference>
<dbReference type="Gene3D" id="3.40.50.720">
    <property type="entry name" value="NAD(P)-binding Rossmann-like Domain"/>
    <property type="match status" value="2"/>
</dbReference>
<dbReference type="Proteomes" id="UP000650533">
    <property type="component" value="Chromosome 7"/>
</dbReference>
<accession>A0A8H8SYQ9</accession>
<evidence type="ECO:0000313" key="5">
    <source>
        <dbReference type="EMBL" id="QRW21598.1"/>
    </source>
</evidence>
<dbReference type="AlphaFoldDB" id="A0A8H8SYQ9"/>
<dbReference type="PRINTS" id="PR00080">
    <property type="entry name" value="SDRFAMILY"/>
</dbReference>
<dbReference type="PANTHER" id="PTHR42760:SF133">
    <property type="entry name" value="3-OXOACYL-[ACYL-CARRIER-PROTEIN] REDUCTASE"/>
    <property type="match status" value="1"/>
</dbReference>
<dbReference type="Pfam" id="PF00106">
    <property type="entry name" value="adh_short"/>
    <property type="match status" value="1"/>
</dbReference>
<dbReference type="SUPFAM" id="SSF51735">
    <property type="entry name" value="NAD(P)-binding Rossmann-fold domains"/>
    <property type="match status" value="1"/>
</dbReference>
<reference evidence="5" key="1">
    <citation type="submission" date="2020-05" db="EMBL/GenBank/DDBJ databases">
        <title>Evolutionary and genomic comparisons of hybrid uninucleate and nonhybrid Rhizoctonia fungi.</title>
        <authorList>
            <person name="Li C."/>
            <person name="Chen X."/>
        </authorList>
    </citation>
    <scope>NUCLEOTIDE SEQUENCE</scope>
    <source>
        <strain evidence="5">AG-1 IA</strain>
    </source>
</reference>
<dbReference type="GO" id="GO:0048038">
    <property type="term" value="F:quinone binding"/>
    <property type="evidence" value="ECO:0007669"/>
    <property type="project" value="TreeGrafter"/>
</dbReference>
<dbReference type="PRINTS" id="PR00081">
    <property type="entry name" value="GDHRDH"/>
</dbReference>
<dbReference type="GO" id="GO:0006633">
    <property type="term" value="P:fatty acid biosynthetic process"/>
    <property type="evidence" value="ECO:0007669"/>
    <property type="project" value="TreeGrafter"/>
</dbReference>
<dbReference type="PANTHER" id="PTHR42760">
    <property type="entry name" value="SHORT-CHAIN DEHYDROGENASES/REDUCTASES FAMILY MEMBER"/>
    <property type="match status" value="1"/>
</dbReference>
<sequence>MSSLVDPSKKSSPVAVITGAGQGIGRAIAHKLASEGYSLALGDIASNQGRLKEVADECTEIYKNTLAHGAEPKLYYGPCDVTAEPQVQALVQAAVDDLGGIDVMVANAGIYRVAPLLEMEDELFDQVYTVNTASPNKGAYCSSKFAVRALTQTAALEWGRHNITVNAYAPGPTDTDMWNKDVLGGITGGNQAQQLIVDRLATGNISSPDEIAGLVSFLVSPAARNITGQAISIDGGLIMQ</sequence>
<keyword evidence="2" id="KW-0521">NADP</keyword>
<keyword evidence="3" id="KW-0560">Oxidoreductase</keyword>
<evidence type="ECO:0000313" key="6">
    <source>
        <dbReference type="Proteomes" id="UP000650533"/>
    </source>
</evidence>
<evidence type="ECO:0000256" key="4">
    <source>
        <dbReference type="RuleBase" id="RU000363"/>
    </source>
</evidence>
<dbReference type="PROSITE" id="PS00061">
    <property type="entry name" value="ADH_SHORT"/>
    <property type="match status" value="1"/>
</dbReference>